<evidence type="ECO:0000256" key="5">
    <source>
        <dbReference type="ARBA" id="ARBA00022723"/>
    </source>
</evidence>
<keyword evidence="13" id="KW-0233">DNA recombination</keyword>
<dbReference type="SUPFAM" id="SSF52540">
    <property type="entry name" value="P-loop containing nucleoside triphosphate hydrolases"/>
    <property type="match status" value="1"/>
</dbReference>
<dbReference type="Gene3D" id="1.10.287.1490">
    <property type="match status" value="1"/>
</dbReference>
<name>A0A8H4QHM4_9AGAR</name>
<dbReference type="PROSITE" id="PS00626">
    <property type="entry name" value="RCC1_2"/>
    <property type="match status" value="1"/>
</dbReference>
<dbReference type="InterPro" id="IPR011011">
    <property type="entry name" value="Znf_FYVE_PHD"/>
</dbReference>
<protein>
    <recommendedName>
        <fullName evidence="20">PHD-type domain-containing protein</fullName>
    </recommendedName>
</protein>
<evidence type="ECO:0000256" key="12">
    <source>
        <dbReference type="ARBA" id="ARBA00023054"/>
    </source>
</evidence>
<evidence type="ECO:0000259" key="20">
    <source>
        <dbReference type="PROSITE" id="PS50016"/>
    </source>
</evidence>
<feature type="repeat" description="RCC1" evidence="17">
    <location>
        <begin position="160"/>
        <end position="223"/>
    </location>
</feature>
<dbReference type="GO" id="GO:0000724">
    <property type="term" value="P:double-strand break repair via homologous recombination"/>
    <property type="evidence" value="ECO:0007669"/>
    <property type="project" value="TreeGrafter"/>
</dbReference>
<evidence type="ECO:0000256" key="1">
    <source>
        <dbReference type="ARBA" id="ARBA00004123"/>
    </source>
</evidence>
<dbReference type="Gene3D" id="3.30.40.10">
    <property type="entry name" value="Zinc/RING finger domain, C3HC4 (zinc finger)"/>
    <property type="match status" value="1"/>
</dbReference>
<feature type="coiled-coil region" evidence="18">
    <location>
        <begin position="806"/>
        <end position="885"/>
    </location>
</feature>
<dbReference type="Proteomes" id="UP000521872">
    <property type="component" value="Unassembled WGS sequence"/>
</dbReference>
<feature type="coiled-coil region" evidence="18">
    <location>
        <begin position="916"/>
        <end position="988"/>
    </location>
</feature>
<accession>A0A8H4QHM4</accession>
<keyword evidence="7" id="KW-0547">Nucleotide-binding</keyword>
<keyword evidence="4" id="KW-0158">Chromosome</keyword>
<proteinExistence type="inferred from homology"/>
<dbReference type="Pfam" id="PF25390">
    <property type="entry name" value="WD40_RLD"/>
    <property type="match status" value="1"/>
</dbReference>
<dbReference type="InterPro" id="IPR009091">
    <property type="entry name" value="RCC1/BLIP-II"/>
</dbReference>
<dbReference type="PANTHER" id="PTHR19306">
    <property type="entry name" value="STRUCTURAL MAINTENANCE OF CHROMOSOMES 5,6 SMC5, SMC6"/>
    <property type="match status" value="1"/>
</dbReference>
<dbReference type="GO" id="GO:0008270">
    <property type="term" value="F:zinc ion binding"/>
    <property type="evidence" value="ECO:0007669"/>
    <property type="project" value="UniProtKB-KW"/>
</dbReference>
<dbReference type="Gene3D" id="3.40.50.300">
    <property type="entry name" value="P-loop containing nucleotide triphosphate hydrolases"/>
    <property type="match status" value="2"/>
</dbReference>
<feature type="repeat" description="RCC1" evidence="17">
    <location>
        <begin position="224"/>
        <end position="279"/>
    </location>
</feature>
<evidence type="ECO:0000256" key="9">
    <source>
        <dbReference type="ARBA" id="ARBA00022771"/>
    </source>
</evidence>
<comment type="similarity">
    <text evidence="3">Belongs to the SMC family. SMC6 subfamily.</text>
</comment>
<feature type="repeat" description="RCC1" evidence="17">
    <location>
        <begin position="60"/>
        <end position="118"/>
    </location>
</feature>
<dbReference type="SUPFAM" id="SSF50985">
    <property type="entry name" value="RCC1/BLIP-II"/>
    <property type="match status" value="1"/>
</dbReference>
<evidence type="ECO:0000256" key="7">
    <source>
        <dbReference type="ARBA" id="ARBA00022741"/>
    </source>
</evidence>
<evidence type="ECO:0000256" key="2">
    <source>
        <dbReference type="ARBA" id="ARBA00004286"/>
    </source>
</evidence>
<evidence type="ECO:0000256" key="18">
    <source>
        <dbReference type="SAM" id="Coils"/>
    </source>
</evidence>
<dbReference type="EMBL" id="JAACJL010000058">
    <property type="protein sequence ID" value="KAF4610911.1"/>
    <property type="molecule type" value="Genomic_DNA"/>
</dbReference>
<evidence type="ECO:0000256" key="6">
    <source>
        <dbReference type="ARBA" id="ARBA00022737"/>
    </source>
</evidence>
<dbReference type="Gene3D" id="2.130.10.30">
    <property type="entry name" value="Regulator of chromosome condensation 1/beta-lactamase-inhibitor protein II"/>
    <property type="match status" value="1"/>
</dbReference>
<keyword evidence="5" id="KW-0479">Metal-binding</keyword>
<sequence length="1583" mass="177035">MWWPKLGRKDRAGSATEENAGPQNPDLLEPYLLRSLLNVKAVSAHTSCCGCHFVVLDLDGNAWLFGRNGFSCLGVPEVDYVSENAPRLVKATDLGAPKGTKFVHAACGRNHTLLVGSDGSAWAAGQNNLGQVSVTHGGKKEHIVQASAGINFSIVLSKSGKVFSFGSAEKGQLGNGTTGERITTGNKTSFDIEPYPVYIKELDRKEITRIVSGPQHSLALDSSGVVYVWGYNGYCRLGLGNQVDALKPKPVPQFAGPNENTMGLDIVAGPSSSVVVDKQKMYWMAGKWKNSGEGSAGSPYSTFRYMQDIMACKVILARSGGVTHWLVTPDDDGPMTVCWGQNANNGELGLGPDERKSASKPTKNVPLTGLDVFDIAAGQNTTVFIAKPSDKFSEMPRHPEDVGAPPLCVKCSKDYGDDDSPLECDKAWHFIAFVEPLLICDAPWHLKCLDPPLDDVPPGEWFCPDCIDDPGAPVGAWAVKKSKSKGNGVKRAASPVVAKALYTLYGSYMPKRTSPDSPESDNEAGPSSRPAKRAFRLPDNEPAEPSQLQREVLTQEHMEELEMQYLPQIEAKRVMNRGKLGTPARSGIIKKIELVQFLCHKYLSIDFEDQLNFIVGGKSAILAGIAVALGCKASETDRGKGLATLIKDGENKAEVTITIKNEGEDAYRRDIFGDRINVTRTINKSGGSMYKIKTSAGKLVSNRKAELDLICGHFNIHVENPVTILRQEGTFLEQLRQDYDQAQLDIDSIQKLIETKKEYGEALKKRQETLRDEYRDALDAQDLRGRRTRLEREKAWALANEKEAELEKSFQDVASSEVRLEQLNAELEGAANAFEETSNKIAEENAVHDEIKQVMDGILKQRAALQKTAAEKKKALGKLKDDEREIQSSIDTTKGQAAEIDRQISQESETLGLATKQRKEERRKEIQEMQNKIEEMETLRVTLQDDITQSQGQVNAACNAQQAKKAEFEVLEKQLKDLDKAYQDFTSQIVDPLKQYGRNIRQILDEIDKRRWVGPKPIGPLGLFVKLRDMRYGDVMRQFIGSILCSFVAFHGNDQEALRKIVRRAGNPKTKIMTCSGDLFDFSQGEPPATYLTALRLLEINDPRVERILIDFVSVERTYVAPTRKEADNVLKERGGKTNVAISADGFKVTRWSDGGSKSDPYPALNSRDYRYQLFRHQDDPTVRQREMEEERTRVLKLLEPIVEEGKAIDVNIASANRQLSEVQARANHLSKQIRDAENTLNMRIQEDQEDSPVTLAGLESLQQDYADSIRSLEEQRSHITRKKDELIPELMEVQRSIESLKKDADAQEENRKEVQLRIEDKAVARLSAQRNKEHYEGKKKEEETKLRNLRALSDAKMKEFEDLRNQAASLGDETDKSRRSLRQVEADLASLNNTLSRYESRVRKPIEQIKRELETVKKEFKEYTVTWEGLYLLSEALKESLIVRRFRWSKFLAYKSIQCKNEFMKSFSTRGYFGQMIFDHVAGTLELRVQTDSDALDETQKSVAEQKKDPKALSGVCAMPVTCLDEFDVCMDGENRKVAIKMLIDAAKSAGRQTLIITPLSIENIHSQPPMVVIKQMADPRG</sequence>
<comment type="caution">
    <text evidence="21">The sequence shown here is derived from an EMBL/GenBank/DDBJ whole genome shotgun (WGS) entry which is preliminary data.</text>
</comment>
<evidence type="ECO:0000256" key="11">
    <source>
        <dbReference type="ARBA" id="ARBA00022840"/>
    </source>
</evidence>
<dbReference type="InterPro" id="IPR013083">
    <property type="entry name" value="Znf_RING/FYVE/PHD"/>
</dbReference>
<dbReference type="PROSITE" id="PS50016">
    <property type="entry name" value="ZF_PHD_2"/>
    <property type="match status" value="1"/>
</dbReference>
<dbReference type="InterPro" id="IPR027417">
    <property type="entry name" value="P-loop_NTPase"/>
</dbReference>
<evidence type="ECO:0000256" key="10">
    <source>
        <dbReference type="ARBA" id="ARBA00022833"/>
    </source>
</evidence>
<evidence type="ECO:0000256" key="15">
    <source>
        <dbReference type="ARBA" id="ARBA00023242"/>
    </source>
</evidence>
<dbReference type="InterPro" id="IPR019787">
    <property type="entry name" value="Znf_PHD-finger"/>
</dbReference>
<gene>
    <name evidence="21" type="ORF">D9613_007235</name>
</gene>
<dbReference type="GO" id="GO:0003697">
    <property type="term" value="F:single-stranded DNA binding"/>
    <property type="evidence" value="ECO:0007669"/>
    <property type="project" value="TreeGrafter"/>
</dbReference>
<organism evidence="21 22">
    <name type="scientific">Agrocybe pediades</name>
    <dbReference type="NCBI Taxonomy" id="84607"/>
    <lineage>
        <taxon>Eukaryota</taxon>
        <taxon>Fungi</taxon>
        <taxon>Dikarya</taxon>
        <taxon>Basidiomycota</taxon>
        <taxon>Agaricomycotina</taxon>
        <taxon>Agaricomycetes</taxon>
        <taxon>Agaricomycetidae</taxon>
        <taxon>Agaricales</taxon>
        <taxon>Agaricineae</taxon>
        <taxon>Strophariaceae</taxon>
        <taxon>Agrocybe</taxon>
    </lineage>
</organism>
<feature type="region of interest" description="Disordered" evidence="19">
    <location>
        <begin position="511"/>
        <end position="548"/>
    </location>
</feature>
<evidence type="ECO:0000256" key="14">
    <source>
        <dbReference type="ARBA" id="ARBA00023204"/>
    </source>
</evidence>
<reference evidence="21 22" key="1">
    <citation type="submission" date="2019-12" db="EMBL/GenBank/DDBJ databases">
        <authorList>
            <person name="Floudas D."/>
            <person name="Bentzer J."/>
            <person name="Ahren D."/>
            <person name="Johansson T."/>
            <person name="Persson P."/>
            <person name="Tunlid A."/>
        </authorList>
    </citation>
    <scope>NUCLEOTIDE SEQUENCE [LARGE SCALE GENOMIC DNA]</scope>
    <source>
        <strain evidence="21 22">CBS 102.39</strain>
    </source>
</reference>
<dbReference type="SUPFAM" id="SSF57903">
    <property type="entry name" value="FYVE/PHD zinc finger"/>
    <property type="match status" value="1"/>
</dbReference>
<feature type="repeat" description="RCC1" evidence="17">
    <location>
        <begin position="334"/>
        <end position="388"/>
    </location>
</feature>
<keyword evidence="22" id="KW-1185">Reference proteome</keyword>
<feature type="domain" description="PHD-type" evidence="20">
    <location>
        <begin position="405"/>
        <end position="469"/>
    </location>
</feature>
<keyword evidence="10" id="KW-0862">Zinc</keyword>
<evidence type="ECO:0000256" key="13">
    <source>
        <dbReference type="ARBA" id="ARBA00023172"/>
    </source>
</evidence>
<evidence type="ECO:0000256" key="19">
    <source>
        <dbReference type="SAM" id="MobiDB-lite"/>
    </source>
</evidence>
<comment type="subcellular location">
    <subcellularLocation>
        <location evidence="2">Chromosome</location>
    </subcellularLocation>
    <subcellularLocation>
        <location evidence="1">Nucleus</location>
    </subcellularLocation>
</comment>
<keyword evidence="9 16" id="KW-0863">Zinc-finger</keyword>
<dbReference type="PROSITE" id="PS50012">
    <property type="entry name" value="RCC1_3"/>
    <property type="match status" value="4"/>
</dbReference>
<evidence type="ECO:0000313" key="21">
    <source>
        <dbReference type="EMBL" id="KAF4610911.1"/>
    </source>
</evidence>
<dbReference type="InterPro" id="IPR038729">
    <property type="entry name" value="Rad50/SbcC_AAA"/>
</dbReference>
<dbReference type="Pfam" id="PF13476">
    <property type="entry name" value="AAA_23"/>
    <property type="match status" value="1"/>
</dbReference>
<evidence type="ECO:0000256" key="16">
    <source>
        <dbReference type="PROSITE-ProRule" id="PRU00146"/>
    </source>
</evidence>
<keyword evidence="12 18" id="KW-0175">Coiled coil</keyword>
<dbReference type="GO" id="GO:0030915">
    <property type="term" value="C:Smc5-Smc6 complex"/>
    <property type="evidence" value="ECO:0007669"/>
    <property type="project" value="TreeGrafter"/>
</dbReference>
<dbReference type="GO" id="GO:0005634">
    <property type="term" value="C:nucleus"/>
    <property type="evidence" value="ECO:0007669"/>
    <property type="project" value="UniProtKB-SubCell"/>
</dbReference>
<keyword evidence="8" id="KW-0227">DNA damage</keyword>
<keyword evidence="14" id="KW-0234">DNA repair</keyword>
<dbReference type="GO" id="GO:0005524">
    <property type="term" value="F:ATP binding"/>
    <property type="evidence" value="ECO:0007669"/>
    <property type="project" value="UniProtKB-KW"/>
</dbReference>
<dbReference type="PANTHER" id="PTHR19306:SF6">
    <property type="entry name" value="STRUCTURAL MAINTENANCE OF CHROMOSOMES PROTEIN 6"/>
    <property type="match status" value="1"/>
</dbReference>
<keyword evidence="15" id="KW-0539">Nucleus</keyword>
<dbReference type="GO" id="GO:0035861">
    <property type="term" value="C:site of double-strand break"/>
    <property type="evidence" value="ECO:0007669"/>
    <property type="project" value="TreeGrafter"/>
</dbReference>
<dbReference type="GO" id="GO:0003684">
    <property type="term" value="F:damaged DNA binding"/>
    <property type="evidence" value="ECO:0007669"/>
    <property type="project" value="TreeGrafter"/>
</dbReference>
<evidence type="ECO:0000256" key="4">
    <source>
        <dbReference type="ARBA" id="ARBA00022454"/>
    </source>
</evidence>
<dbReference type="InterPro" id="IPR058923">
    <property type="entry name" value="RCC1-like_dom"/>
</dbReference>
<evidence type="ECO:0000256" key="8">
    <source>
        <dbReference type="ARBA" id="ARBA00022763"/>
    </source>
</evidence>
<evidence type="ECO:0000313" key="22">
    <source>
        <dbReference type="Proteomes" id="UP000521872"/>
    </source>
</evidence>
<keyword evidence="6" id="KW-0677">Repeat</keyword>
<evidence type="ECO:0000256" key="3">
    <source>
        <dbReference type="ARBA" id="ARBA00006793"/>
    </source>
</evidence>
<keyword evidence="11" id="KW-0067">ATP-binding</keyword>
<dbReference type="SMART" id="SM00249">
    <property type="entry name" value="PHD"/>
    <property type="match status" value="1"/>
</dbReference>
<feature type="region of interest" description="Disordered" evidence="19">
    <location>
        <begin position="1"/>
        <end position="23"/>
    </location>
</feature>
<dbReference type="InterPro" id="IPR000408">
    <property type="entry name" value="Reg_chr_condens"/>
</dbReference>
<evidence type="ECO:0000256" key="17">
    <source>
        <dbReference type="PROSITE-ProRule" id="PRU00235"/>
    </source>
</evidence>
<feature type="coiled-coil region" evidence="18">
    <location>
        <begin position="1213"/>
        <end position="1427"/>
    </location>
</feature>
<dbReference type="InterPro" id="IPR001965">
    <property type="entry name" value="Znf_PHD"/>
</dbReference>